<dbReference type="PANTHER" id="PTHR46969">
    <property type="entry name" value="BIFUNCTIONAL PROTEIN HLDE"/>
    <property type="match status" value="1"/>
</dbReference>
<dbReference type="InterPro" id="IPR011913">
    <property type="entry name" value="RfaE_dom_I"/>
</dbReference>
<dbReference type="AlphaFoldDB" id="A0A1G2GTE9"/>
<dbReference type="Pfam" id="PF00294">
    <property type="entry name" value="PfkB"/>
    <property type="match status" value="1"/>
</dbReference>
<dbReference type="EMBL" id="MHNW01000020">
    <property type="protein sequence ID" value="OGZ53399.1"/>
    <property type="molecule type" value="Genomic_DNA"/>
</dbReference>
<dbReference type="Proteomes" id="UP000179106">
    <property type="component" value="Unassembled WGS sequence"/>
</dbReference>
<feature type="domain" description="Carbohydrate kinase PfkB" evidence="3">
    <location>
        <begin position="14"/>
        <end position="310"/>
    </location>
</feature>
<protein>
    <recommendedName>
        <fullName evidence="3">Carbohydrate kinase PfkB domain-containing protein</fullName>
    </recommendedName>
</protein>
<reference evidence="4 5" key="1">
    <citation type="journal article" date="2016" name="Nat. Commun.">
        <title>Thousands of microbial genomes shed light on interconnected biogeochemical processes in an aquifer system.</title>
        <authorList>
            <person name="Anantharaman K."/>
            <person name="Brown C.T."/>
            <person name="Hug L.A."/>
            <person name="Sharon I."/>
            <person name="Castelle C.J."/>
            <person name="Probst A.J."/>
            <person name="Thomas B.C."/>
            <person name="Singh A."/>
            <person name="Wilkins M.J."/>
            <person name="Karaoz U."/>
            <person name="Brodie E.L."/>
            <person name="Williams K.H."/>
            <person name="Hubbard S.S."/>
            <person name="Banfield J.F."/>
        </authorList>
    </citation>
    <scope>NUCLEOTIDE SEQUENCE [LARGE SCALE GENOMIC DNA]</scope>
</reference>
<accession>A0A1G2GTE9</accession>
<evidence type="ECO:0000259" key="3">
    <source>
        <dbReference type="Pfam" id="PF00294"/>
    </source>
</evidence>
<dbReference type="STRING" id="1802126.A3B25_02145"/>
<keyword evidence="1" id="KW-0808">Transferase</keyword>
<comment type="caution">
    <text evidence="4">The sequence shown here is derived from an EMBL/GenBank/DDBJ whole genome shotgun (WGS) entry which is preliminary data.</text>
</comment>
<evidence type="ECO:0000256" key="2">
    <source>
        <dbReference type="ARBA" id="ARBA00022777"/>
    </source>
</evidence>
<dbReference type="CDD" id="cd01172">
    <property type="entry name" value="RfaE_like"/>
    <property type="match status" value="1"/>
</dbReference>
<evidence type="ECO:0000256" key="1">
    <source>
        <dbReference type="ARBA" id="ARBA00022679"/>
    </source>
</evidence>
<dbReference type="GO" id="GO:0016773">
    <property type="term" value="F:phosphotransferase activity, alcohol group as acceptor"/>
    <property type="evidence" value="ECO:0007669"/>
    <property type="project" value="InterPro"/>
</dbReference>
<proteinExistence type="predicted"/>
<name>A0A1G2GTE9_9BACT</name>
<dbReference type="SUPFAM" id="SSF53613">
    <property type="entry name" value="Ribokinase-like"/>
    <property type="match status" value="1"/>
</dbReference>
<organism evidence="4 5">
    <name type="scientific">Candidatus Ryanbacteria bacterium RIFCSPLOWO2_01_FULL_48_26</name>
    <dbReference type="NCBI Taxonomy" id="1802126"/>
    <lineage>
        <taxon>Bacteria</taxon>
        <taxon>Candidatus Ryaniibacteriota</taxon>
    </lineage>
</organism>
<dbReference type="PANTHER" id="PTHR46969:SF1">
    <property type="entry name" value="BIFUNCTIONAL PROTEIN HLDE"/>
    <property type="match status" value="1"/>
</dbReference>
<dbReference type="InterPro" id="IPR029056">
    <property type="entry name" value="Ribokinase-like"/>
</dbReference>
<dbReference type="GO" id="GO:0033785">
    <property type="term" value="F:heptose 7-phosphate kinase activity"/>
    <property type="evidence" value="ECO:0007669"/>
    <property type="project" value="TreeGrafter"/>
</dbReference>
<keyword evidence="2" id="KW-0418">Kinase</keyword>
<dbReference type="InterPro" id="IPR011611">
    <property type="entry name" value="PfkB_dom"/>
</dbReference>
<gene>
    <name evidence="4" type="ORF">A3B25_02145</name>
</gene>
<dbReference type="GO" id="GO:0005829">
    <property type="term" value="C:cytosol"/>
    <property type="evidence" value="ECO:0007669"/>
    <property type="project" value="TreeGrafter"/>
</dbReference>
<dbReference type="PROSITE" id="PS00583">
    <property type="entry name" value="PFKB_KINASES_1"/>
    <property type="match status" value="1"/>
</dbReference>
<evidence type="ECO:0000313" key="5">
    <source>
        <dbReference type="Proteomes" id="UP000179106"/>
    </source>
</evidence>
<dbReference type="InterPro" id="IPR002173">
    <property type="entry name" value="Carboh/pur_kinase_PfkB_CS"/>
</dbReference>
<dbReference type="GO" id="GO:0033786">
    <property type="term" value="F:heptose-1-phosphate adenylyltransferase activity"/>
    <property type="evidence" value="ECO:0007669"/>
    <property type="project" value="TreeGrafter"/>
</dbReference>
<sequence length="324" mass="34347">MNKLSNFVDKFKGKKVLVYGDVMLDLYIRGEVERISPEAPVPVIMERSREYVLGGAGNVAANIASLGGAVTLVGVIGNDAEGNIVRDVCGKFGIDARLVSEEDRPTAVKARAVAKRHQLLRIDREKTGAISKATEKKIISLLAGIRDFDAVVISDYTKGCIVPEVTAFIKKHFAGKKIIAGIKPAGAVLFKDVETVVLNLKEAHAVTGMHGDSNSAATDVVSRLSRELASSVVLTRGEYGMTAFDKKDRKVSHVPTRAAQVYDVTGAGDTVLALLALMLASGASLSEAAEVANHAAGVVVGLEGTATLTPDELKKALLDHNYRA</sequence>
<evidence type="ECO:0000313" key="4">
    <source>
        <dbReference type="EMBL" id="OGZ53399.1"/>
    </source>
</evidence>
<dbReference type="Gene3D" id="3.40.1190.20">
    <property type="match status" value="1"/>
</dbReference>